<dbReference type="Proteomes" id="UP001642720">
    <property type="component" value="Unassembled WGS sequence"/>
</dbReference>
<organism evidence="2 3">
    <name type="scientific">Trichoderma ghanense</name>
    <dbReference type="NCBI Taxonomy" id="65468"/>
    <lineage>
        <taxon>Eukaryota</taxon>
        <taxon>Fungi</taxon>
        <taxon>Dikarya</taxon>
        <taxon>Ascomycota</taxon>
        <taxon>Pezizomycotina</taxon>
        <taxon>Sordariomycetes</taxon>
        <taxon>Hypocreomycetidae</taxon>
        <taxon>Hypocreales</taxon>
        <taxon>Hypocreaceae</taxon>
        <taxon>Trichoderma</taxon>
    </lineage>
</organism>
<reference evidence="2 3" key="1">
    <citation type="submission" date="2018-01" db="EMBL/GenBank/DDBJ databases">
        <title>Genome characterization of the sugarcane-associated fungus Trichoderma ghanense CCMA-1212 and their application in lignocelulose bioconversion.</title>
        <authorList>
            <person name="Steindorff A.S."/>
            <person name="Mendes T.D."/>
            <person name="Vilela E.S.D."/>
            <person name="Rodrigues D.S."/>
            <person name="Formighieri E.F."/>
            <person name="Melo I.S."/>
            <person name="Favaro L.C.L."/>
        </authorList>
    </citation>
    <scope>NUCLEOTIDE SEQUENCE [LARGE SCALE GENOMIC DNA]</scope>
    <source>
        <strain evidence="2 3">CCMA-1212</strain>
    </source>
</reference>
<protein>
    <submittedName>
        <fullName evidence="2">Uncharacterized protein</fullName>
    </submittedName>
</protein>
<evidence type="ECO:0000313" key="2">
    <source>
        <dbReference type="EMBL" id="TFB04522.1"/>
    </source>
</evidence>
<dbReference type="RefSeq" id="XP_073560723.1">
    <property type="nucleotide sequence ID" value="XM_073700932.1"/>
</dbReference>
<feature type="compositionally biased region" description="Basic residues" evidence="1">
    <location>
        <begin position="1"/>
        <end position="18"/>
    </location>
</feature>
<accession>A0ABY2H849</accession>
<comment type="caution">
    <text evidence="2">The sequence shown here is derived from an EMBL/GenBank/DDBJ whole genome shotgun (WGS) entry which is preliminary data.</text>
</comment>
<gene>
    <name evidence="2" type="ORF">CCMA1212_003591</name>
</gene>
<name>A0ABY2H849_9HYPO</name>
<proteinExistence type="predicted"/>
<keyword evidence="3" id="KW-1185">Reference proteome</keyword>
<feature type="region of interest" description="Disordered" evidence="1">
    <location>
        <begin position="1"/>
        <end position="47"/>
    </location>
</feature>
<evidence type="ECO:0000313" key="3">
    <source>
        <dbReference type="Proteomes" id="UP001642720"/>
    </source>
</evidence>
<sequence>MKRRRRFRKRGDAKRRTRAVPQRGVEAARDGNNKKQQSRAVESQPGPSVEEMLGALCWIVGLTGTGWTGLGGGRGRLLTARGVAVASVACGRCGCC</sequence>
<evidence type="ECO:0000256" key="1">
    <source>
        <dbReference type="SAM" id="MobiDB-lite"/>
    </source>
</evidence>
<dbReference type="GeneID" id="300575382"/>
<dbReference type="EMBL" id="PPTA01000004">
    <property type="protein sequence ID" value="TFB04522.1"/>
    <property type="molecule type" value="Genomic_DNA"/>
</dbReference>